<keyword evidence="6" id="KW-0282">Flagellum</keyword>
<name>A0ABR9CLA4_9HYPH</name>
<evidence type="ECO:0000256" key="3">
    <source>
        <dbReference type="ARBA" id="ARBA00005709"/>
    </source>
</evidence>
<evidence type="ECO:0000313" key="6">
    <source>
        <dbReference type="EMBL" id="MBD8891329.1"/>
    </source>
</evidence>
<evidence type="ECO:0000256" key="2">
    <source>
        <dbReference type="ARBA" id="ARBA00004613"/>
    </source>
</evidence>
<reference evidence="6 7" key="2">
    <citation type="journal article" date="2021" name="Int. J. Syst. Evol. Microbiol.">
        <title>Roseibium litorale sp. nov., isolated from a tidal flat sediment and proposal for the reclassification of Labrenzia polysiphoniae as Roseibium polysiphoniae comb. nov.</title>
        <authorList>
            <person name="Liu Y."/>
            <person name="Pei T."/>
            <person name="Du J."/>
            <person name="Chao M."/>
            <person name="Deng M.R."/>
            <person name="Zhu H."/>
        </authorList>
    </citation>
    <scope>NUCLEOTIDE SEQUENCE [LARGE SCALE GENOMIC DNA]</scope>
    <source>
        <strain evidence="6 7">4C16A</strain>
    </source>
</reference>
<dbReference type="PANTHER" id="PTHR42792">
    <property type="entry name" value="FLAGELLIN"/>
    <property type="match status" value="1"/>
</dbReference>
<dbReference type="Gene3D" id="1.20.1330.10">
    <property type="entry name" value="f41 fragment of flagellin, N-terminal domain"/>
    <property type="match status" value="1"/>
</dbReference>
<proteinExistence type="inferred from homology"/>
<organism evidence="6 7">
    <name type="scientific">Roseibium litorale</name>
    <dbReference type="NCBI Taxonomy" id="2803841"/>
    <lineage>
        <taxon>Bacteria</taxon>
        <taxon>Pseudomonadati</taxon>
        <taxon>Pseudomonadota</taxon>
        <taxon>Alphaproteobacteria</taxon>
        <taxon>Hyphomicrobiales</taxon>
        <taxon>Stappiaceae</taxon>
        <taxon>Roseibium</taxon>
    </lineage>
</organism>
<dbReference type="InterPro" id="IPR001492">
    <property type="entry name" value="Flagellin"/>
</dbReference>
<dbReference type="NCBIfam" id="NF006489">
    <property type="entry name" value="PRK08913.1"/>
    <property type="match status" value="1"/>
</dbReference>
<sequence>MSMRVATFGQTSTVLQNAMKTQARLAEKQVQESTGLISTDYGGLGSSAGVVASLEVSAARTEASISTAEQALSRIEMIYDALGSMSDLMTDLRSQLSAASVNTDTTLQATAEAMLEELTSLLNTQYEGRYLFAGAETETKPVDISGLSTTDLTTEDTSYYQGDDYVQSVRLSSDRSLDYGITADNTAFETAIRTLSYLATATDLTSEDLSAASEMLVDAQDQILALQSITGIKASTLETYISDQEDYLATVTDLATTLASVDIAVVAVEAANYKTQLEASYSALGTMTSLSVLDYLR</sequence>
<dbReference type="PANTHER" id="PTHR42792:SF1">
    <property type="entry name" value="FLAGELLAR HOOK-ASSOCIATED PROTEIN 3"/>
    <property type="match status" value="1"/>
</dbReference>
<dbReference type="Pfam" id="PF00669">
    <property type="entry name" value="Flagellin_N"/>
    <property type="match status" value="1"/>
</dbReference>
<keyword evidence="6" id="KW-0969">Cilium</keyword>
<dbReference type="EMBL" id="JACYXI010000003">
    <property type="protein sequence ID" value="MBD8891329.1"/>
    <property type="molecule type" value="Genomic_DNA"/>
</dbReference>
<evidence type="ECO:0000256" key="4">
    <source>
        <dbReference type="ARBA" id="ARBA00023143"/>
    </source>
</evidence>
<gene>
    <name evidence="6" type="ORF">IG616_07215</name>
</gene>
<reference evidence="7" key="1">
    <citation type="submission" date="2020-09" db="EMBL/GenBank/DDBJ databases">
        <title>The genome sequence of strain Labrenzia suaedae 4C16A.</title>
        <authorList>
            <person name="Liu Y."/>
        </authorList>
    </citation>
    <scope>NUCLEOTIDE SEQUENCE [LARGE SCALE GENOMIC DNA]</scope>
    <source>
        <strain evidence="7">4C16A</strain>
    </source>
</reference>
<evidence type="ECO:0000313" key="7">
    <source>
        <dbReference type="Proteomes" id="UP000632063"/>
    </source>
</evidence>
<comment type="subcellular location">
    <subcellularLocation>
        <location evidence="1">Bacterial flagellum</location>
    </subcellularLocation>
    <subcellularLocation>
        <location evidence="2">Secreted</location>
    </subcellularLocation>
</comment>
<keyword evidence="6" id="KW-0966">Cell projection</keyword>
<dbReference type="Proteomes" id="UP000632063">
    <property type="component" value="Unassembled WGS sequence"/>
</dbReference>
<dbReference type="RefSeq" id="WP_192147460.1">
    <property type="nucleotide sequence ID" value="NZ_JACYXI010000003.1"/>
</dbReference>
<keyword evidence="7" id="KW-1185">Reference proteome</keyword>
<comment type="similarity">
    <text evidence="3">Belongs to the bacterial flagellin family.</text>
</comment>
<evidence type="ECO:0000256" key="1">
    <source>
        <dbReference type="ARBA" id="ARBA00004365"/>
    </source>
</evidence>
<protein>
    <submittedName>
        <fullName evidence="6">Flagellin</fullName>
    </submittedName>
</protein>
<accession>A0ABR9CLA4</accession>
<feature type="domain" description="Flagellin N-terminal" evidence="5">
    <location>
        <begin position="8"/>
        <end position="137"/>
    </location>
</feature>
<dbReference type="InterPro" id="IPR001029">
    <property type="entry name" value="Flagellin_N"/>
</dbReference>
<dbReference type="SUPFAM" id="SSF64518">
    <property type="entry name" value="Phase 1 flagellin"/>
    <property type="match status" value="1"/>
</dbReference>
<keyword evidence="4" id="KW-0975">Bacterial flagellum</keyword>
<evidence type="ECO:0000259" key="5">
    <source>
        <dbReference type="Pfam" id="PF00669"/>
    </source>
</evidence>
<comment type="caution">
    <text evidence="6">The sequence shown here is derived from an EMBL/GenBank/DDBJ whole genome shotgun (WGS) entry which is preliminary data.</text>
</comment>